<feature type="transmembrane region" description="Helical" evidence="2">
    <location>
        <begin position="12"/>
        <end position="30"/>
    </location>
</feature>
<gene>
    <name evidence="3" type="ORF">HNR46_002968</name>
</gene>
<keyword evidence="2" id="KW-1133">Transmembrane helix</keyword>
<sequence>MNENPSSGRSKSWSTWLLGLLAAGGWIYGWNQHQEVVKAGERGEGDGAERSNKWTQRGGEIRDASPAAAMPDAETARLLNQLVEIEAAAVPGQVNEKLLSACRTVMNDPNFRRRTRNYGLLIELMRAEDGPALHEMFLEIHQLGRTFHEYGDFATRWGEIDPQGALAYLSNQDPPRLPPQDLQSVARGWGTVDPEGAMQWFDEHPELASLGGRTAVIEGWIRQDPVAAREWLSNSSLGLTGNELFQGTRAAFLEQIEGPNVDVQNAVEWIAGLPDEDDSMAAFAWRSSQWPLTELPYETAAGVWSQVAGERWIQFDDFTKFCDVAGASRTATTGQAGFLEVLGTHWSSDGIRDRFEEWSAQDPAATSAWLATAPDSEVTRSAIAGMVRYLESADPEAAALWQARLDGR</sequence>
<dbReference type="Proteomes" id="UP000557717">
    <property type="component" value="Unassembled WGS sequence"/>
</dbReference>
<keyword evidence="4" id="KW-1185">Reference proteome</keyword>
<dbReference type="RefSeq" id="WP_184019993.1">
    <property type="nucleotide sequence ID" value="NZ_JACHFD010000015.1"/>
</dbReference>
<proteinExistence type="predicted"/>
<dbReference type="EMBL" id="JACHFD010000015">
    <property type="protein sequence ID" value="MBB5352720.1"/>
    <property type="molecule type" value="Genomic_DNA"/>
</dbReference>
<accession>A0A840VFX2</accession>
<evidence type="ECO:0000313" key="4">
    <source>
        <dbReference type="Proteomes" id="UP000557717"/>
    </source>
</evidence>
<feature type="region of interest" description="Disordered" evidence="1">
    <location>
        <begin position="40"/>
        <end position="67"/>
    </location>
</feature>
<evidence type="ECO:0000256" key="1">
    <source>
        <dbReference type="SAM" id="MobiDB-lite"/>
    </source>
</evidence>
<keyword evidence="2" id="KW-0472">Membrane</keyword>
<keyword evidence="2" id="KW-0812">Transmembrane</keyword>
<feature type="compositionally biased region" description="Basic and acidic residues" evidence="1">
    <location>
        <begin position="40"/>
        <end position="52"/>
    </location>
</feature>
<reference evidence="3 4" key="1">
    <citation type="submission" date="2020-08" db="EMBL/GenBank/DDBJ databases">
        <title>Genomic Encyclopedia of Type Strains, Phase IV (KMG-IV): sequencing the most valuable type-strain genomes for metagenomic binning, comparative biology and taxonomic classification.</title>
        <authorList>
            <person name="Goeker M."/>
        </authorList>
    </citation>
    <scope>NUCLEOTIDE SEQUENCE [LARGE SCALE GENOMIC DNA]</scope>
    <source>
        <strain evidence="3 4">YC6886</strain>
    </source>
</reference>
<comment type="caution">
    <text evidence="3">The sequence shown here is derived from an EMBL/GenBank/DDBJ whole genome shotgun (WGS) entry which is preliminary data.</text>
</comment>
<evidence type="ECO:0000313" key="3">
    <source>
        <dbReference type="EMBL" id="MBB5352720.1"/>
    </source>
</evidence>
<evidence type="ECO:0000256" key="2">
    <source>
        <dbReference type="SAM" id="Phobius"/>
    </source>
</evidence>
<name>A0A840VFX2_9BACT</name>
<organism evidence="3 4">
    <name type="scientific">Haloferula luteola</name>
    <dbReference type="NCBI Taxonomy" id="595692"/>
    <lineage>
        <taxon>Bacteria</taxon>
        <taxon>Pseudomonadati</taxon>
        <taxon>Verrucomicrobiota</taxon>
        <taxon>Verrucomicrobiia</taxon>
        <taxon>Verrucomicrobiales</taxon>
        <taxon>Verrucomicrobiaceae</taxon>
        <taxon>Haloferula</taxon>
    </lineage>
</organism>
<dbReference type="AlphaFoldDB" id="A0A840VFX2"/>
<protein>
    <submittedName>
        <fullName evidence="3">Uncharacterized protein</fullName>
    </submittedName>
</protein>